<evidence type="ECO:0000313" key="2">
    <source>
        <dbReference type="EMBL" id="MCX3061945.1"/>
    </source>
</evidence>
<dbReference type="RefSeq" id="WP_266601710.1">
    <property type="nucleotide sequence ID" value="NZ_JAPHNL010000253.1"/>
</dbReference>
<gene>
    <name evidence="2" type="ORF">OFY01_19695</name>
</gene>
<sequence>MTVAVGGAAHRRQRPSAVVARGDLGRTGRHRHRVRHPRAGRGRVSRARETARSRTFADTLCAKVATTAGPASATATAGVEKASIGLRGLPVIGVCGGTATSESTCTARSGDVGLTFTVAGRRVDVGDTPDLDVGLGVVGAELVVNEQVENGGDLTVDAVHLTAPGGIDIVIASATSAAHNCTA</sequence>
<evidence type="ECO:0000256" key="1">
    <source>
        <dbReference type="SAM" id="MobiDB-lite"/>
    </source>
</evidence>
<protein>
    <recommendedName>
        <fullName evidence="4">DUF320 domain-containing protein</fullName>
    </recommendedName>
</protein>
<keyword evidence="3" id="KW-1185">Reference proteome</keyword>
<evidence type="ECO:0000313" key="3">
    <source>
        <dbReference type="Proteomes" id="UP001163064"/>
    </source>
</evidence>
<feature type="compositionally biased region" description="Basic residues" evidence="1">
    <location>
        <begin position="27"/>
        <end position="45"/>
    </location>
</feature>
<comment type="caution">
    <text evidence="2">The sequence shown here is derived from an EMBL/GenBank/DDBJ whole genome shotgun (WGS) entry which is preliminary data.</text>
</comment>
<dbReference type="EMBL" id="JAPHNL010000253">
    <property type="protein sequence ID" value="MCX3061945.1"/>
    <property type="molecule type" value="Genomic_DNA"/>
</dbReference>
<dbReference type="Proteomes" id="UP001163064">
    <property type="component" value="Unassembled WGS sequence"/>
</dbReference>
<name>A0ABT3U122_9ACTN</name>
<reference evidence="2" key="1">
    <citation type="submission" date="2022-10" db="EMBL/GenBank/DDBJ databases">
        <title>Streptomyces beihaiensis sp. nov., a chitin degrading actinobacterium, isolated from shrimp pond soil.</title>
        <authorList>
            <person name="Xie J."/>
            <person name="Shen N."/>
        </authorList>
    </citation>
    <scope>NUCLEOTIDE SEQUENCE</scope>
    <source>
        <strain evidence="2">GXMU-J5</strain>
    </source>
</reference>
<proteinExistence type="predicted"/>
<accession>A0ABT3U122</accession>
<evidence type="ECO:0008006" key="4">
    <source>
        <dbReference type="Google" id="ProtNLM"/>
    </source>
</evidence>
<organism evidence="2 3">
    <name type="scientific">Streptomyces beihaiensis</name>
    <dbReference type="NCBI Taxonomy" id="2984495"/>
    <lineage>
        <taxon>Bacteria</taxon>
        <taxon>Bacillati</taxon>
        <taxon>Actinomycetota</taxon>
        <taxon>Actinomycetes</taxon>
        <taxon>Kitasatosporales</taxon>
        <taxon>Streptomycetaceae</taxon>
        <taxon>Streptomyces</taxon>
    </lineage>
</organism>
<feature type="region of interest" description="Disordered" evidence="1">
    <location>
        <begin position="27"/>
        <end position="51"/>
    </location>
</feature>